<organism evidence="1">
    <name type="scientific">marine metagenome</name>
    <dbReference type="NCBI Taxonomy" id="408172"/>
    <lineage>
        <taxon>unclassified sequences</taxon>
        <taxon>metagenomes</taxon>
        <taxon>ecological metagenomes</taxon>
    </lineage>
</organism>
<evidence type="ECO:0008006" key="2">
    <source>
        <dbReference type="Google" id="ProtNLM"/>
    </source>
</evidence>
<sequence length="194" mass="21808">MLGVDFNYQFIDWQHDPTPDEEFHHLGTLTALVSSPNITVGLSNWWNISLIQILGNRYMTWGADTTSKHHRDEGSETNFDNAIGGYLGDSRILVRYLLLNAGRGPGARLFFGGGLVIPSDNSLTSSPFFNPGSIVEEHRHFSMSEGVYKAIFETQFFIKRMKNPVFIGGALTIEEPLRESEYGFQASRLIDLSF</sequence>
<reference evidence="1" key="1">
    <citation type="submission" date="2018-05" db="EMBL/GenBank/DDBJ databases">
        <authorList>
            <person name="Lanie J.A."/>
            <person name="Ng W.-L."/>
            <person name="Kazmierczak K.M."/>
            <person name="Andrzejewski T.M."/>
            <person name="Davidsen T.M."/>
            <person name="Wayne K.J."/>
            <person name="Tettelin H."/>
            <person name="Glass J.I."/>
            <person name="Rusch D."/>
            <person name="Podicherti R."/>
            <person name="Tsui H.-C.T."/>
            <person name="Winkler M.E."/>
        </authorList>
    </citation>
    <scope>NUCLEOTIDE SEQUENCE</scope>
</reference>
<evidence type="ECO:0000313" key="1">
    <source>
        <dbReference type="EMBL" id="SVC75687.1"/>
    </source>
</evidence>
<gene>
    <name evidence="1" type="ORF">METZ01_LOCUS328541</name>
</gene>
<dbReference type="AlphaFoldDB" id="A0A382PS39"/>
<dbReference type="EMBL" id="UINC01109103">
    <property type="protein sequence ID" value="SVC75687.1"/>
    <property type="molecule type" value="Genomic_DNA"/>
</dbReference>
<feature type="non-terminal residue" evidence="1">
    <location>
        <position position="194"/>
    </location>
</feature>
<name>A0A382PS39_9ZZZZ</name>
<protein>
    <recommendedName>
        <fullName evidence="2">Bacterial surface antigen (D15) domain-containing protein</fullName>
    </recommendedName>
</protein>
<proteinExistence type="predicted"/>
<accession>A0A382PS39</accession>